<evidence type="ECO:0000256" key="1">
    <source>
        <dbReference type="SAM" id="MobiDB-lite"/>
    </source>
</evidence>
<reference evidence="2" key="1">
    <citation type="journal article" date="2022" name="bioRxiv">
        <title>Sequencing and chromosome-scale assembly of the giantPleurodeles waltlgenome.</title>
        <authorList>
            <person name="Brown T."/>
            <person name="Elewa A."/>
            <person name="Iarovenko S."/>
            <person name="Subramanian E."/>
            <person name="Araus A.J."/>
            <person name="Petzold A."/>
            <person name="Susuki M."/>
            <person name="Suzuki K.-i.T."/>
            <person name="Hayashi T."/>
            <person name="Toyoda A."/>
            <person name="Oliveira C."/>
            <person name="Osipova E."/>
            <person name="Leigh N.D."/>
            <person name="Simon A."/>
            <person name="Yun M.H."/>
        </authorList>
    </citation>
    <scope>NUCLEOTIDE SEQUENCE</scope>
    <source>
        <strain evidence="2">20211129_DDA</strain>
        <tissue evidence="2">Liver</tissue>
    </source>
</reference>
<proteinExistence type="predicted"/>
<dbReference type="AlphaFoldDB" id="A0AAV7QAD0"/>
<gene>
    <name evidence="2" type="ORF">NDU88_003915</name>
</gene>
<protein>
    <submittedName>
        <fullName evidence="2">Uncharacterized protein</fullName>
    </submittedName>
</protein>
<organism evidence="2 3">
    <name type="scientific">Pleurodeles waltl</name>
    <name type="common">Iberian ribbed newt</name>
    <dbReference type="NCBI Taxonomy" id="8319"/>
    <lineage>
        <taxon>Eukaryota</taxon>
        <taxon>Metazoa</taxon>
        <taxon>Chordata</taxon>
        <taxon>Craniata</taxon>
        <taxon>Vertebrata</taxon>
        <taxon>Euteleostomi</taxon>
        <taxon>Amphibia</taxon>
        <taxon>Batrachia</taxon>
        <taxon>Caudata</taxon>
        <taxon>Salamandroidea</taxon>
        <taxon>Salamandridae</taxon>
        <taxon>Pleurodelinae</taxon>
        <taxon>Pleurodeles</taxon>
    </lineage>
</organism>
<dbReference type="EMBL" id="JANPWB010000010">
    <property type="protein sequence ID" value="KAJ1137517.1"/>
    <property type="molecule type" value="Genomic_DNA"/>
</dbReference>
<sequence>MEVCRIGELHWIRTGTPSADDQKAGLFFGEHPRGVGVKVCAGLVVMSDSRLEDVRCCKEEARRKEKRRKETQQSASEEVGD</sequence>
<feature type="compositionally biased region" description="Basic and acidic residues" evidence="1">
    <location>
        <begin position="62"/>
        <end position="71"/>
    </location>
</feature>
<name>A0AAV7QAD0_PLEWA</name>
<evidence type="ECO:0000313" key="3">
    <source>
        <dbReference type="Proteomes" id="UP001066276"/>
    </source>
</evidence>
<dbReference type="Proteomes" id="UP001066276">
    <property type="component" value="Chromosome 6"/>
</dbReference>
<evidence type="ECO:0000313" key="2">
    <source>
        <dbReference type="EMBL" id="KAJ1137517.1"/>
    </source>
</evidence>
<accession>A0AAV7QAD0</accession>
<feature type="region of interest" description="Disordered" evidence="1">
    <location>
        <begin position="62"/>
        <end position="81"/>
    </location>
</feature>
<keyword evidence="3" id="KW-1185">Reference proteome</keyword>
<feature type="compositionally biased region" description="Polar residues" evidence="1">
    <location>
        <begin position="72"/>
        <end position="81"/>
    </location>
</feature>
<comment type="caution">
    <text evidence="2">The sequence shown here is derived from an EMBL/GenBank/DDBJ whole genome shotgun (WGS) entry which is preliminary data.</text>
</comment>